<name>A0A9N9Z5D8_9HYPO</name>
<dbReference type="AlphaFoldDB" id="A0A9N9Z5D8"/>
<dbReference type="EMBL" id="CABFOC020000035">
    <property type="protein sequence ID" value="CAH0049214.1"/>
    <property type="molecule type" value="Genomic_DNA"/>
</dbReference>
<protein>
    <submittedName>
        <fullName evidence="1">Uncharacterized protein</fullName>
    </submittedName>
</protein>
<accession>A0A9N9Z5D8</accession>
<sequence>MTSIPLGQFIDIINKTRVSYAGTWIDSLKSGSMDAFAGLLIANLSKITSLKIGHNFINGDDILGNVLLSKVSGELPVFERLKKMSYIKRLDREVWERNQIFEYAASLFYIPTVTDMSVSMTNHPFMWPRGDPDLDCLTSLHIEWAIGSVVAEVLTLTPNLKSLSWRWIYHDSCNEELEFKILDFDQIVEVVSFVEDTLETLVLSMGVGDDDYDRLPVGMDVRGSFSGLSEFERLKELSIPMALGPSPYL</sequence>
<evidence type="ECO:0000313" key="1">
    <source>
        <dbReference type="EMBL" id="CAH0049214.1"/>
    </source>
</evidence>
<dbReference type="OrthoDB" id="4191831at2759"/>
<comment type="caution">
    <text evidence="1">The sequence shown here is derived from an EMBL/GenBank/DDBJ whole genome shotgun (WGS) entry which is preliminary data.</text>
</comment>
<dbReference type="Proteomes" id="UP000775872">
    <property type="component" value="Unassembled WGS sequence"/>
</dbReference>
<organism evidence="1 2">
    <name type="scientific">Clonostachys solani</name>
    <dbReference type="NCBI Taxonomy" id="160281"/>
    <lineage>
        <taxon>Eukaryota</taxon>
        <taxon>Fungi</taxon>
        <taxon>Dikarya</taxon>
        <taxon>Ascomycota</taxon>
        <taxon>Pezizomycotina</taxon>
        <taxon>Sordariomycetes</taxon>
        <taxon>Hypocreomycetidae</taxon>
        <taxon>Hypocreales</taxon>
        <taxon>Bionectriaceae</taxon>
        <taxon>Clonostachys</taxon>
    </lineage>
</organism>
<reference evidence="1" key="1">
    <citation type="submission" date="2021-10" db="EMBL/GenBank/DDBJ databases">
        <authorList>
            <person name="Piombo E."/>
        </authorList>
    </citation>
    <scope>NUCLEOTIDE SEQUENCE</scope>
</reference>
<gene>
    <name evidence="1" type="ORF">CSOL1703_00001169</name>
</gene>
<keyword evidence="2" id="KW-1185">Reference proteome</keyword>
<proteinExistence type="predicted"/>
<evidence type="ECO:0000313" key="2">
    <source>
        <dbReference type="Proteomes" id="UP000775872"/>
    </source>
</evidence>